<dbReference type="InterPro" id="IPR015424">
    <property type="entry name" value="PyrdxlP-dep_Trfase"/>
</dbReference>
<dbReference type="InterPro" id="IPR015421">
    <property type="entry name" value="PyrdxlP-dep_Trfase_major"/>
</dbReference>
<evidence type="ECO:0000256" key="6">
    <source>
        <dbReference type="ARBA" id="ARBA00022679"/>
    </source>
</evidence>
<dbReference type="PANTHER" id="PTHR43643:SF3">
    <property type="entry name" value="HISTIDINOL-PHOSPHATE AMINOTRANSFERASE"/>
    <property type="match status" value="1"/>
</dbReference>
<dbReference type="RefSeq" id="WP_036720535.1">
    <property type="nucleotide sequence ID" value="NZ_JRKS01000041.1"/>
</dbReference>
<keyword evidence="12" id="KW-1185">Reference proteome</keyword>
<evidence type="ECO:0000256" key="3">
    <source>
        <dbReference type="ARBA" id="ARBA00007970"/>
    </source>
</evidence>
<comment type="similarity">
    <text evidence="3 9">Belongs to the class-II pyridoxal-phosphate-dependent aminotransferase family. Histidinol-phosphate aminotransferase subfamily.</text>
</comment>
<name>A0A099F2R3_9RHOB</name>
<dbReference type="GO" id="GO:0000105">
    <property type="term" value="P:L-histidine biosynthetic process"/>
    <property type="evidence" value="ECO:0007669"/>
    <property type="project" value="UniProtKB-UniRule"/>
</dbReference>
<dbReference type="CDD" id="cd00609">
    <property type="entry name" value="AAT_like"/>
    <property type="match status" value="1"/>
</dbReference>
<feature type="domain" description="Aminotransferase class I/classII large" evidence="10">
    <location>
        <begin position="30"/>
        <end position="355"/>
    </location>
</feature>
<dbReference type="Gene3D" id="3.90.1150.10">
    <property type="entry name" value="Aspartate Aminotransferase, domain 1"/>
    <property type="match status" value="1"/>
</dbReference>
<evidence type="ECO:0000313" key="11">
    <source>
        <dbReference type="EMBL" id="KGJ04528.1"/>
    </source>
</evidence>
<comment type="caution">
    <text evidence="11">The sequence shown here is derived from an EMBL/GenBank/DDBJ whole genome shotgun (WGS) entry which is preliminary data.</text>
</comment>
<dbReference type="OrthoDB" id="9809616at2"/>
<dbReference type="InterPro" id="IPR050106">
    <property type="entry name" value="HistidinolP_aminotransfase"/>
</dbReference>
<gene>
    <name evidence="9" type="primary">hisC</name>
    <name evidence="11" type="ORF">IC63_11975</name>
</gene>
<reference evidence="11 12" key="1">
    <citation type="submission" date="2014-09" db="EMBL/GenBank/DDBJ databases">
        <authorList>
            <person name="McGinnis J.M."/>
            <person name="Wolfgang W.J."/>
        </authorList>
    </citation>
    <scope>NUCLEOTIDE SEQUENCE [LARGE SCALE GENOMIC DNA]</scope>
    <source>
        <strain evidence="11 12">HAMBI 3106</strain>
    </source>
</reference>
<protein>
    <recommendedName>
        <fullName evidence="9">Histidinol-phosphate aminotransferase</fullName>
        <ecNumber evidence="9">2.6.1.9</ecNumber>
    </recommendedName>
    <alternativeName>
        <fullName evidence="9">Imidazole acetol-phosphate transaminase</fullName>
    </alternativeName>
</protein>
<evidence type="ECO:0000256" key="9">
    <source>
        <dbReference type="HAMAP-Rule" id="MF_01023"/>
    </source>
</evidence>
<dbReference type="HAMAP" id="MF_01023">
    <property type="entry name" value="HisC_aminotrans_2"/>
    <property type="match status" value="1"/>
</dbReference>
<dbReference type="UniPathway" id="UPA00031">
    <property type="reaction ID" value="UER00012"/>
</dbReference>
<dbReference type="NCBIfam" id="TIGR01141">
    <property type="entry name" value="hisC"/>
    <property type="match status" value="1"/>
</dbReference>
<dbReference type="EMBL" id="JRKS01000041">
    <property type="protein sequence ID" value="KGJ04528.1"/>
    <property type="molecule type" value="Genomic_DNA"/>
</dbReference>
<organism evidence="11 12">
    <name type="scientific">Paracoccus sphaerophysae</name>
    <dbReference type="NCBI Taxonomy" id="690417"/>
    <lineage>
        <taxon>Bacteria</taxon>
        <taxon>Pseudomonadati</taxon>
        <taxon>Pseudomonadota</taxon>
        <taxon>Alphaproteobacteria</taxon>
        <taxon>Rhodobacterales</taxon>
        <taxon>Paracoccaceae</taxon>
        <taxon>Paracoccus</taxon>
    </lineage>
</organism>
<dbReference type="InterPro" id="IPR005861">
    <property type="entry name" value="HisP_aminotrans"/>
</dbReference>
<accession>A0A099F2R3</accession>
<comment type="catalytic activity">
    <reaction evidence="8 9">
        <text>L-histidinol phosphate + 2-oxoglutarate = 3-(imidazol-4-yl)-2-oxopropyl phosphate + L-glutamate</text>
        <dbReference type="Rhea" id="RHEA:23744"/>
        <dbReference type="ChEBI" id="CHEBI:16810"/>
        <dbReference type="ChEBI" id="CHEBI:29985"/>
        <dbReference type="ChEBI" id="CHEBI:57766"/>
        <dbReference type="ChEBI" id="CHEBI:57980"/>
        <dbReference type="EC" id="2.6.1.9"/>
    </reaction>
</comment>
<evidence type="ECO:0000256" key="1">
    <source>
        <dbReference type="ARBA" id="ARBA00001933"/>
    </source>
</evidence>
<evidence type="ECO:0000256" key="2">
    <source>
        <dbReference type="ARBA" id="ARBA00005011"/>
    </source>
</evidence>
<evidence type="ECO:0000259" key="10">
    <source>
        <dbReference type="Pfam" id="PF00155"/>
    </source>
</evidence>
<comment type="subunit">
    <text evidence="4 9">Homodimer.</text>
</comment>
<dbReference type="Pfam" id="PF00155">
    <property type="entry name" value="Aminotran_1_2"/>
    <property type="match status" value="1"/>
</dbReference>
<keyword evidence="9" id="KW-0368">Histidine biosynthesis</keyword>
<dbReference type="GO" id="GO:0004400">
    <property type="term" value="F:histidinol-phosphate transaminase activity"/>
    <property type="evidence" value="ECO:0007669"/>
    <property type="project" value="UniProtKB-UniRule"/>
</dbReference>
<keyword evidence="9" id="KW-0028">Amino-acid biosynthesis</keyword>
<dbReference type="PANTHER" id="PTHR43643">
    <property type="entry name" value="HISTIDINOL-PHOSPHATE AMINOTRANSFERASE 2"/>
    <property type="match status" value="1"/>
</dbReference>
<comment type="pathway">
    <text evidence="2 9">Amino-acid biosynthesis; L-histidine biosynthesis; L-histidine from 5-phospho-alpha-D-ribose 1-diphosphate: step 7/9.</text>
</comment>
<dbReference type="EC" id="2.6.1.9" evidence="9"/>
<dbReference type="GO" id="GO:0030170">
    <property type="term" value="F:pyridoxal phosphate binding"/>
    <property type="evidence" value="ECO:0007669"/>
    <property type="project" value="InterPro"/>
</dbReference>
<dbReference type="SUPFAM" id="SSF53383">
    <property type="entry name" value="PLP-dependent transferases"/>
    <property type="match status" value="1"/>
</dbReference>
<comment type="cofactor">
    <cofactor evidence="1 9">
        <name>pyridoxal 5'-phosphate</name>
        <dbReference type="ChEBI" id="CHEBI:597326"/>
    </cofactor>
</comment>
<evidence type="ECO:0000256" key="5">
    <source>
        <dbReference type="ARBA" id="ARBA00022576"/>
    </source>
</evidence>
<evidence type="ECO:0000256" key="8">
    <source>
        <dbReference type="ARBA" id="ARBA00047481"/>
    </source>
</evidence>
<evidence type="ECO:0000256" key="7">
    <source>
        <dbReference type="ARBA" id="ARBA00022898"/>
    </source>
</evidence>
<feature type="modified residue" description="N6-(pyridoxal phosphate)lysine" evidence="9">
    <location>
        <position position="220"/>
    </location>
</feature>
<sequence>MTLPAIAPQPGIMEIALYEAGSSTLSGRSDVLKLSSNENPFGPSDKAREAVARAAHQMHRYPSTDHAALRAAIAEVHGLDLDRIICGVGSDEIIHFLCQAYAGPGTEVLFTEHGFLMYRISAMAAGATPVEARERERTTDIDALIAAATPATRLIFVANPNNPTGTMVDLSELERLARAVPQAILVIDAAYAEYVGGDYDGGAELATRLPNVVMTRTFSKLYGLGGLRVGWGYGPRPVIDVLNRIRGPFNLSNVALEGAEAAIRDRAHAEHARTENARLRGWLATALAERGVPSDSSCANFILARFADATTAEACDAALKADGIIVRRVASYGLPHCLRITIGDEASCRRVAHVIGQFMAGRGDAT</sequence>
<dbReference type="Proteomes" id="UP000029917">
    <property type="component" value="Unassembled WGS sequence"/>
</dbReference>
<dbReference type="InterPro" id="IPR015422">
    <property type="entry name" value="PyrdxlP-dep_Trfase_small"/>
</dbReference>
<dbReference type="STRING" id="690417.IC63_11975"/>
<keyword evidence="5 9" id="KW-0032">Aminotransferase</keyword>
<evidence type="ECO:0000313" key="12">
    <source>
        <dbReference type="Proteomes" id="UP000029917"/>
    </source>
</evidence>
<dbReference type="Gene3D" id="3.40.640.10">
    <property type="entry name" value="Type I PLP-dependent aspartate aminotransferase-like (Major domain)"/>
    <property type="match status" value="1"/>
</dbReference>
<dbReference type="AlphaFoldDB" id="A0A099F2R3"/>
<reference evidence="11 12" key="2">
    <citation type="submission" date="2014-10" db="EMBL/GenBank/DDBJ databases">
        <title>Paracoccus sanguinis sp. nov., isolated from clinical specimens of New York State patients.</title>
        <authorList>
            <person name="Mingle L.A."/>
            <person name="Cole J.A."/>
            <person name="Lapierre P."/>
            <person name="Musser K.A."/>
        </authorList>
    </citation>
    <scope>NUCLEOTIDE SEQUENCE [LARGE SCALE GENOMIC DNA]</scope>
    <source>
        <strain evidence="11 12">HAMBI 3106</strain>
    </source>
</reference>
<dbReference type="InterPro" id="IPR004839">
    <property type="entry name" value="Aminotransferase_I/II_large"/>
</dbReference>
<keyword evidence="6 9" id="KW-0808">Transferase</keyword>
<evidence type="ECO:0000256" key="4">
    <source>
        <dbReference type="ARBA" id="ARBA00011738"/>
    </source>
</evidence>
<proteinExistence type="inferred from homology"/>
<keyword evidence="7 9" id="KW-0663">Pyridoxal phosphate</keyword>